<reference evidence="4" key="2">
    <citation type="submission" date="2025-08" db="UniProtKB">
        <authorList>
            <consortium name="RefSeq"/>
        </authorList>
    </citation>
    <scope>IDENTIFICATION</scope>
</reference>
<dbReference type="Proteomes" id="UP000694886">
    <property type="component" value="Chromosome 2"/>
</dbReference>
<protein>
    <submittedName>
        <fullName evidence="4">Uncharacterized protein LOC108660633</fullName>
    </submittedName>
</protein>
<organism evidence="3 4">
    <name type="scientific">Theobroma cacao</name>
    <name type="common">Cacao</name>
    <name type="synonym">Cocoa</name>
    <dbReference type="NCBI Taxonomy" id="3641"/>
    <lineage>
        <taxon>Eukaryota</taxon>
        <taxon>Viridiplantae</taxon>
        <taxon>Streptophyta</taxon>
        <taxon>Embryophyta</taxon>
        <taxon>Tracheophyta</taxon>
        <taxon>Spermatophyta</taxon>
        <taxon>Magnoliopsida</taxon>
        <taxon>eudicotyledons</taxon>
        <taxon>Gunneridae</taxon>
        <taxon>Pentapetalae</taxon>
        <taxon>rosids</taxon>
        <taxon>malvids</taxon>
        <taxon>Malvales</taxon>
        <taxon>Malvaceae</taxon>
        <taxon>Byttnerioideae</taxon>
        <taxon>Theobroma</taxon>
    </lineage>
</organism>
<dbReference type="Pfam" id="PF10536">
    <property type="entry name" value="PMD"/>
    <property type="match status" value="1"/>
</dbReference>
<dbReference type="RefSeq" id="XP_017970371.1">
    <property type="nucleotide sequence ID" value="XM_018114882.1"/>
</dbReference>
<proteinExistence type="predicted"/>
<dbReference type="GeneID" id="108660633"/>
<feature type="region of interest" description="Disordered" evidence="1">
    <location>
        <begin position="447"/>
        <end position="488"/>
    </location>
</feature>
<feature type="compositionally biased region" description="Polar residues" evidence="1">
    <location>
        <begin position="447"/>
        <end position="465"/>
    </location>
</feature>
<gene>
    <name evidence="4" type="primary">LOC108660633</name>
</gene>
<feature type="domain" description="Aminotransferase-like plant mobile" evidence="2">
    <location>
        <begin position="63"/>
        <end position="280"/>
    </location>
</feature>
<evidence type="ECO:0000313" key="3">
    <source>
        <dbReference type="Proteomes" id="UP000694886"/>
    </source>
</evidence>
<name>A0AB32VV66_THECC</name>
<dbReference type="InterPro" id="IPR044824">
    <property type="entry name" value="MAIN-like"/>
</dbReference>
<dbReference type="AlphaFoldDB" id="A0AB32VV66"/>
<dbReference type="PANTHER" id="PTHR46033">
    <property type="entry name" value="PROTEIN MAIN-LIKE 2"/>
    <property type="match status" value="1"/>
</dbReference>
<dbReference type="KEGG" id="tcc:108660633"/>
<sequence>MGRESLEEFRLCDALNNARVLNAVRVTTKLPIRRESRIKVGLFYKKFNIKGESSPPKYPDHIHELVALLIMWLARYVFPSCPDDGISSSIIPYAIKIAKGMSFPLAPLYLGSLYRRLDLYHSKTAESVGRYRVLTYVDVFFIHMCLWERFRSCAPTSNVYQPPVSFSTNTALRDNYRAWAWHDQNFRDNILKVLDKAYQFIARLYVRSNHGFSDPIIYYDRRPFKIGKLSSHELNFLMWVNSSQPPSMIETASSGVDRDSLSIKLYFPYRVACQFGYDQSTLPRPPFLENFSSYTFVFLLHVPSISNNEVTLHLIHSKRNKTPCQEESILSAEVERQDITDFLPSTIQSVGGDEVNDITGVSDGDVDAATRVDDDDVNATNGVGDDDVGDANEVGGDDGTFGVTRSIQNNFGIDGTLGATRNIFSFEGVPNISRNASFPEGVLNTTCNGSSSRGVPDSIHNSSSSLRERRNDASDSHLEDFHGIPVMP</sequence>
<feature type="compositionally biased region" description="Basic and acidic residues" evidence="1">
    <location>
        <begin position="466"/>
        <end position="482"/>
    </location>
</feature>
<accession>A0AB32VV66</accession>
<evidence type="ECO:0000256" key="1">
    <source>
        <dbReference type="SAM" id="MobiDB-lite"/>
    </source>
</evidence>
<dbReference type="Gramene" id="Tc02v2_t013990.1">
    <property type="protein sequence ID" value="Tc02v2_p013990.1"/>
    <property type="gene ID" value="Tc02v2_g013990"/>
</dbReference>
<reference evidence="3" key="1">
    <citation type="journal article" date="1997" name="Nucleic Acids Res.">
        <title>tRNAscan-SE: a program for improved detection of transfer RNA genes in genomic sequence.</title>
        <authorList>
            <person name="Lowe T.M."/>
            <person name="Eddy S.R."/>
        </authorList>
    </citation>
    <scope>NUCLEOTIDE SEQUENCE [LARGE SCALE GENOMIC DNA]</scope>
    <source>
        <strain evidence="3">r\B97-61/B2</strain>
    </source>
</reference>
<evidence type="ECO:0000313" key="4">
    <source>
        <dbReference type="RefSeq" id="XP_017970371.1"/>
    </source>
</evidence>
<dbReference type="PANTHER" id="PTHR46033:SF80">
    <property type="entry name" value="PROTEIN MAIN-LIKE 2-LIKE"/>
    <property type="match status" value="1"/>
</dbReference>
<dbReference type="InterPro" id="IPR019557">
    <property type="entry name" value="AminoTfrase-like_pln_mobile"/>
</dbReference>
<evidence type="ECO:0000259" key="2">
    <source>
        <dbReference type="Pfam" id="PF10536"/>
    </source>
</evidence>
<dbReference type="GO" id="GO:0010073">
    <property type="term" value="P:meristem maintenance"/>
    <property type="evidence" value="ECO:0007669"/>
    <property type="project" value="InterPro"/>
</dbReference>